<keyword evidence="3" id="KW-1185">Reference proteome</keyword>
<dbReference type="AlphaFoldDB" id="A0AA39GDB2"/>
<accession>A0AA39GDB2</accession>
<name>A0AA39GDB2_SARSR</name>
<evidence type="ECO:0000313" key="3">
    <source>
        <dbReference type="Proteomes" id="UP001175261"/>
    </source>
</evidence>
<sequence length="214" mass="23826">MAQPHTGNVAKKRKLSKGDNGAPVQQKLLKHQHTTLIGPHETILAELAPKYHIKSTSVISSSKIRQRVTSAADHLVTVENTDKPCLVLLHARTDCLSKLITIVETLKRVLSQEGKPWWQYNQLYEQPERAPKKQDVVEETMLAKEGEGAKGEDDEEEEADEDYFETMGSRLEQAIHPEPPARAVKSLRIFLATTAVPELKLKSDVTVQTSSDGS</sequence>
<feature type="region of interest" description="Disordered" evidence="1">
    <location>
        <begin position="143"/>
        <end position="162"/>
    </location>
</feature>
<proteinExistence type="predicted"/>
<feature type="region of interest" description="Disordered" evidence="1">
    <location>
        <begin position="1"/>
        <end position="21"/>
    </location>
</feature>
<evidence type="ECO:0000256" key="1">
    <source>
        <dbReference type="SAM" id="MobiDB-lite"/>
    </source>
</evidence>
<comment type="caution">
    <text evidence="2">The sequence shown here is derived from an EMBL/GenBank/DDBJ whole genome shotgun (WGS) entry which is preliminary data.</text>
</comment>
<feature type="compositionally biased region" description="Acidic residues" evidence="1">
    <location>
        <begin position="152"/>
        <end position="162"/>
    </location>
</feature>
<dbReference type="Proteomes" id="UP001175261">
    <property type="component" value="Unassembled WGS sequence"/>
</dbReference>
<evidence type="ECO:0008006" key="4">
    <source>
        <dbReference type="Google" id="ProtNLM"/>
    </source>
</evidence>
<reference evidence="2" key="1">
    <citation type="submission" date="2022-10" db="EMBL/GenBank/DDBJ databases">
        <title>Determination and structural analysis of whole genome sequence of Sarocladium strictum F4-1.</title>
        <authorList>
            <person name="Hu L."/>
            <person name="Jiang Y."/>
        </authorList>
    </citation>
    <scope>NUCLEOTIDE SEQUENCE</scope>
    <source>
        <strain evidence="2">F4-1</strain>
    </source>
</reference>
<gene>
    <name evidence="2" type="ORF">NLU13_7549</name>
</gene>
<dbReference type="EMBL" id="JAPDFR010000007">
    <property type="protein sequence ID" value="KAK0385071.1"/>
    <property type="molecule type" value="Genomic_DNA"/>
</dbReference>
<evidence type="ECO:0000313" key="2">
    <source>
        <dbReference type="EMBL" id="KAK0385071.1"/>
    </source>
</evidence>
<organism evidence="2 3">
    <name type="scientific">Sarocladium strictum</name>
    <name type="common">Black bundle disease fungus</name>
    <name type="synonym">Acremonium strictum</name>
    <dbReference type="NCBI Taxonomy" id="5046"/>
    <lineage>
        <taxon>Eukaryota</taxon>
        <taxon>Fungi</taxon>
        <taxon>Dikarya</taxon>
        <taxon>Ascomycota</taxon>
        <taxon>Pezizomycotina</taxon>
        <taxon>Sordariomycetes</taxon>
        <taxon>Hypocreomycetidae</taxon>
        <taxon>Hypocreales</taxon>
        <taxon>Sarocladiaceae</taxon>
        <taxon>Sarocladium</taxon>
    </lineage>
</organism>
<protein>
    <recommendedName>
        <fullName evidence="4">DNA/RNA-binding protein Alba-like domain-containing protein</fullName>
    </recommendedName>
</protein>